<dbReference type="EMBL" id="MBFS01000991">
    <property type="protein sequence ID" value="PVV01556.1"/>
    <property type="molecule type" value="Genomic_DNA"/>
</dbReference>
<evidence type="ECO:0000256" key="1">
    <source>
        <dbReference type="SAM" id="MobiDB-lite"/>
    </source>
</evidence>
<dbReference type="PANTHER" id="PTHR11362">
    <property type="entry name" value="PHOSPHATIDYLETHANOLAMINE-BINDING PROTEIN"/>
    <property type="match status" value="1"/>
</dbReference>
<dbReference type="OrthoDB" id="2506647at2759"/>
<sequence>MKNLFFCAAVLFGLVSADYHPRILKGDLEKIRRGELIPSVFPENFAPTTELRVSYVNRQMRFGTEYFPYRNETDNIPVIKYKTERNAFYTIALVDPDAPSRADPYRAQVRHWLNVNIPGDRIDKGNSTGTPYLRPAPFAGCGRKRFVYVLAKQECYMPNLTVPQARPNFNVTEFCAQNRMKIIGGNYFEVESEPGPTCTIPGSNPTTSTSRPITTTTVYPITTISRRIYY</sequence>
<feature type="signal peptide" evidence="2">
    <location>
        <begin position="1"/>
        <end position="17"/>
    </location>
</feature>
<protein>
    <recommendedName>
        <fullName evidence="5">Phosphatidylethanolamine-binding protein</fullName>
    </recommendedName>
</protein>
<keyword evidence="2" id="KW-0732">Signal</keyword>
<dbReference type="AlphaFoldDB" id="A0A2T9ZAD7"/>
<evidence type="ECO:0000313" key="4">
    <source>
        <dbReference type="Proteomes" id="UP000245609"/>
    </source>
</evidence>
<accession>A0A2T9ZAD7</accession>
<reference evidence="3 4" key="1">
    <citation type="journal article" date="2018" name="MBio">
        <title>Comparative Genomics Reveals the Core Gene Toolbox for the Fungus-Insect Symbiosis.</title>
        <authorList>
            <person name="Wang Y."/>
            <person name="Stata M."/>
            <person name="Wang W."/>
            <person name="Stajich J.E."/>
            <person name="White M.M."/>
            <person name="Moncalvo J.M."/>
        </authorList>
    </citation>
    <scope>NUCLEOTIDE SEQUENCE [LARGE SCALE GENOMIC DNA]</scope>
    <source>
        <strain evidence="3 4">SC-DP-2</strain>
    </source>
</reference>
<dbReference type="PANTHER" id="PTHR11362:SF82">
    <property type="entry name" value="PHOSPHATIDYLETHANOLAMINE-BINDING PROTEIN 4"/>
    <property type="match status" value="1"/>
</dbReference>
<gene>
    <name evidence="3" type="ORF">BB560_004022</name>
</gene>
<proteinExistence type="predicted"/>
<feature type="region of interest" description="Disordered" evidence="1">
    <location>
        <begin position="194"/>
        <end position="213"/>
    </location>
</feature>
<feature type="chain" id="PRO_5015779855" description="Phosphatidylethanolamine-binding protein" evidence="2">
    <location>
        <begin position="18"/>
        <end position="230"/>
    </location>
</feature>
<comment type="caution">
    <text evidence="3">The sequence shown here is derived from an EMBL/GenBank/DDBJ whole genome shotgun (WGS) entry which is preliminary data.</text>
</comment>
<dbReference type="SUPFAM" id="SSF49777">
    <property type="entry name" value="PEBP-like"/>
    <property type="match status" value="1"/>
</dbReference>
<dbReference type="InterPro" id="IPR035810">
    <property type="entry name" value="PEBP_euk"/>
</dbReference>
<dbReference type="Pfam" id="PF01161">
    <property type="entry name" value="PBP"/>
    <property type="match status" value="1"/>
</dbReference>
<evidence type="ECO:0000256" key="2">
    <source>
        <dbReference type="SAM" id="SignalP"/>
    </source>
</evidence>
<evidence type="ECO:0008006" key="5">
    <source>
        <dbReference type="Google" id="ProtNLM"/>
    </source>
</evidence>
<keyword evidence="4" id="KW-1185">Reference proteome</keyword>
<name>A0A2T9ZAD7_9FUNG</name>
<dbReference type="Gene3D" id="3.90.280.10">
    <property type="entry name" value="PEBP-like"/>
    <property type="match status" value="1"/>
</dbReference>
<organism evidence="3 4">
    <name type="scientific">Smittium megazygosporum</name>
    <dbReference type="NCBI Taxonomy" id="133381"/>
    <lineage>
        <taxon>Eukaryota</taxon>
        <taxon>Fungi</taxon>
        <taxon>Fungi incertae sedis</taxon>
        <taxon>Zoopagomycota</taxon>
        <taxon>Kickxellomycotina</taxon>
        <taxon>Harpellomycetes</taxon>
        <taxon>Harpellales</taxon>
        <taxon>Legeriomycetaceae</taxon>
        <taxon>Smittium</taxon>
    </lineage>
</organism>
<dbReference type="CDD" id="cd00866">
    <property type="entry name" value="PEBP_euk"/>
    <property type="match status" value="1"/>
</dbReference>
<dbReference type="STRING" id="133381.A0A2T9ZAD7"/>
<evidence type="ECO:0000313" key="3">
    <source>
        <dbReference type="EMBL" id="PVV01556.1"/>
    </source>
</evidence>
<dbReference type="InterPro" id="IPR036610">
    <property type="entry name" value="PEBP-like_sf"/>
</dbReference>
<dbReference type="InterPro" id="IPR008914">
    <property type="entry name" value="PEBP"/>
</dbReference>
<dbReference type="Proteomes" id="UP000245609">
    <property type="component" value="Unassembled WGS sequence"/>
</dbReference>